<dbReference type="InterPro" id="IPR034660">
    <property type="entry name" value="DinB/YfiT-like"/>
</dbReference>
<dbReference type="AlphaFoldDB" id="A0A068NV99"/>
<dbReference type="SUPFAM" id="SSF109854">
    <property type="entry name" value="DinB/YfiT-like putative metalloenzymes"/>
    <property type="match status" value="1"/>
</dbReference>
<dbReference type="KEGG" id="fgi:OP10G_4085"/>
<dbReference type="Proteomes" id="UP000027982">
    <property type="component" value="Chromosome"/>
</dbReference>
<accession>A0A068NV99</accession>
<gene>
    <name evidence="1" type="ORF">OP10G_4085</name>
</gene>
<keyword evidence="2" id="KW-1185">Reference proteome</keyword>
<evidence type="ECO:0008006" key="3">
    <source>
        <dbReference type="Google" id="ProtNLM"/>
    </source>
</evidence>
<dbReference type="OrthoDB" id="67041at2"/>
<dbReference type="Gene3D" id="1.20.120.450">
    <property type="entry name" value="dinb family like domain"/>
    <property type="match status" value="1"/>
</dbReference>
<name>A0A068NV99_FIMGI</name>
<reference evidence="1 2" key="1">
    <citation type="journal article" date="2014" name="PLoS ONE">
        <title>The first complete genome sequence of the class fimbriimonadia in the phylum armatimonadetes.</title>
        <authorList>
            <person name="Hu Z.Y."/>
            <person name="Wang Y.Z."/>
            <person name="Im W.T."/>
            <person name="Wang S.Y."/>
            <person name="Zhao G.P."/>
            <person name="Zheng H.J."/>
            <person name="Quan Z.X."/>
        </authorList>
    </citation>
    <scope>NUCLEOTIDE SEQUENCE [LARGE SCALE GENOMIC DNA]</scope>
    <source>
        <strain evidence="1">Gsoil 348</strain>
    </source>
</reference>
<evidence type="ECO:0000313" key="1">
    <source>
        <dbReference type="EMBL" id="AIE87453.1"/>
    </source>
</evidence>
<dbReference type="EMBL" id="CP007139">
    <property type="protein sequence ID" value="AIE87453.1"/>
    <property type="molecule type" value="Genomic_DNA"/>
</dbReference>
<organism evidence="1 2">
    <name type="scientific">Fimbriimonas ginsengisoli Gsoil 348</name>
    <dbReference type="NCBI Taxonomy" id="661478"/>
    <lineage>
        <taxon>Bacteria</taxon>
        <taxon>Bacillati</taxon>
        <taxon>Armatimonadota</taxon>
        <taxon>Fimbriimonadia</taxon>
        <taxon>Fimbriimonadales</taxon>
        <taxon>Fimbriimonadaceae</taxon>
        <taxon>Fimbriimonas</taxon>
    </lineage>
</organism>
<dbReference type="eggNOG" id="ENOG50336IM">
    <property type="taxonomic scope" value="Bacteria"/>
</dbReference>
<sequence length="157" mass="17836">MSNQLQMGLSELFREVFEGVAPEASGTWFVQGKEAIFDAVQQLPAADASVRKCGMSASIGAHVRHLCYYLQLFNANLREENPDSDWEGSWAVQEFDEESWQRLREELREEYDFAVDWYRSEPTYVDDEQAIYAIANLAHAAYHLGAIRALLPVAGRS</sequence>
<dbReference type="RefSeq" id="WP_038473470.1">
    <property type="nucleotide sequence ID" value="NZ_CP007139.1"/>
</dbReference>
<proteinExistence type="predicted"/>
<protein>
    <recommendedName>
        <fullName evidence="3">DinB-like domain-containing protein</fullName>
    </recommendedName>
</protein>
<dbReference type="HOGENOM" id="CLU_133695_0_0_0"/>
<evidence type="ECO:0000313" key="2">
    <source>
        <dbReference type="Proteomes" id="UP000027982"/>
    </source>
</evidence>